<feature type="region of interest" description="Disordered" evidence="1">
    <location>
        <begin position="448"/>
        <end position="478"/>
    </location>
</feature>
<gene>
    <name evidence="3" type="ORF">LCGC14_2410260</name>
</gene>
<dbReference type="GO" id="GO:0005886">
    <property type="term" value="C:plasma membrane"/>
    <property type="evidence" value="ECO:0007669"/>
    <property type="project" value="TreeGrafter"/>
</dbReference>
<dbReference type="PANTHER" id="PTHR45138:SF9">
    <property type="entry name" value="DIGUANYLATE CYCLASE DGCM-RELATED"/>
    <property type="match status" value="1"/>
</dbReference>
<dbReference type="SUPFAM" id="SSF55073">
    <property type="entry name" value="Nucleotide cyclase"/>
    <property type="match status" value="1"/>
</dbReference>
<dbReference type="FunFam" id="3.30.70.270:FF:000001">
    <property type="entry name" value="Diguanylate cyclase domain protein"/>
    <property type="match status" value="1"/>
</dbReference>
<dbReference type="EMBL" id="LAZR01036398">
    <property type="protein sequence ID" value="KKL24944.1"/>
    <property type="molecule type" value="Genomic_DNA"/>
</dbReference>
<feature type="domain" description="GGDEF" evidence="2">
    <location>
        <begin position="314"/>
        <end position="447"/>
    </location>
</feature>
<dbReference type="InterPro" id="IPR029787">
    <property type="entry name" value="Nucleotide_cyclase"/>
</dbReference>
<proteinExistence type="predicted"/>
<dbReference type="PANTHER" id="PTHR45138">
    <property type="entry name" value="REGULATORY COMPONENTS OF SENSORY TRANSDUCTION SYSTEM"/>
    <property type="match status" value="1"/>
</dbReference>
<evidence type="ECO:0000256" key="1">
    <source>
        <dbReference type="SAM" id="MobiDB-lite"/>
    </source>
</evidence>
<protein>
    <recommendedName>
        <fullName evidence="2">GGDEF domain-containing protein</fullName>
    </recommendedName>
</protein>
<dbReference type="Gene3D" id="3.30.70.270">
    <property type="match status" value="1"/>
</dbReference>
<dbReference type="Gene3D" id="3.30.450.40">
    <property type="match status" value="1"/>
</dbReference>
<dbReference type="InterPro" id="IPR043128">
    <property type="entry name" value="Rev_trsase/Diguanyl_cyclase"/>
</dbReference>
<dbReference type="SUPFAM" id="SSF55781">
    <property type="entry name" value="GAF domain-like"/>
    <property type="match status" value="2"/>
</dbReference>
<sequence>LELEKAPPIWFVENALRFRHLVSTADVGAGGDASSLAQASPAQASPAQAGVMGIGGTEGLSAVAVPVIDGNIILGVLAMTGTKERLGEDGFGEARHMALELMAAQFARTLGRSRVQTETEAHMERLRVIQEESARLVTSLDIMAIVKMVADAVERLAPGNDLYILIKGSGGFTLAYDRAPVEEARQVLSLEGTLTEMAVSDREHKYFSNLLDYSVPVLPLEAAIASALMLPLQYEEEMLGVAVLASGEVDMLRPRQVDSLRVITDQAAISLKNALFHADIKARALTDGLTGLCNHKQFKSILSNEVKRYQSGMNPLALLIVDVDHFKKVNDTYGHQAGDEVLRGVAEVLRSTVREGDLPARYGGEEFGVLMASSDQAGAHLIAERIRQKVEATSFPSRSGPIKVTVSIGLASCTMDMKSPSDLVERADQALYQAKAKGRNQTVIAGTIMEPAEKRPERPERRRPGSAEALLKKYRGQT</sequence>
<comment type="caution">
    <text evidence="3">The sequence shown here is derived from an EMBL/GenBank/DDBJ whole genome shotgun (WGS) entry which is preliminary data.</text>
</comment>
<dbReference type="GO" id="GO:0052621">
    <property type="term" value="F:diguanylate cyclase activity"/>
    <property type="evidence" value="ECO:0007669"/>
    <property type="project" value="TreeGrafter"/>
</dbReference>
<reference evidence="3" key="1">
    <citation type="journal article" date="2015" name="Nature">
        <title>Complex archaea that bridge the gap between prokaryotes and eukaryotes.</title>
        <authorList>
            <person name="Spang A."/>
            <person name="Saw J.H."/>
            <person name="Jorgensen S.L."/>
            <person name="Zaremba-Niedzwiedzka K."/>
            <person name="Martijn J."/>
            <person name="Lind A.E."/>
            <person name="van Eijk R."/>
            <person name="Schleper C."/>
            <person name="Guy L."/>
            <person name="Ettema T.J."/>
        </authorList>
    </citation>
    <scope>NUCLEOTIDE SEQUENCE</scope>
</reference>
<dbReference type="AlphaFoldDB" id="A0A0F9BSK4"/>
<evidence type="ECO:0000259" key="2">
    <source>
        <dbReference type="PROSITE" id="PS50887"/>
    </source>
</evidence>
<dbReference type="GO" id="GO:1902201">
    <property type="term" value="P:negative regulation of bacterial-type flagellum-dependent cell motility"/>
    <property type="evidence" value="ECO:0007669"/>
    <property type="project" value="TreeGrafter"/>
</dbReference>
<dbReference type="Pfam" id="PF00990">
    <property type="entry name" value="GGDEF"/>
    <property type="match status" value="1"/>
</dbReference>
<evidence type="ECO:0000313" key="3">
    <source>
        <dbReference type="EMBL" id="KKL24944.1"/>
    </source>
</evidence>
<accession>A0A0F9BSK4</accession>
<dbReference type="InterPro" id="IPR050469">
    <property type="entry name" value="Diguanylate_Cyclase"/>
</dbReference>
<dbReference type="Pfam" id="PF13185">
    <property type="entry name" value="GAF_2"/>
    <property type="match status" value="1"/>
</dbReference>
<dbReference type="InterPro" id="IPR000160">
    <property type="entry name" value="GGDEF_dom"/>
</dbReference>
<dbReference type="InterPro" id="IPR003018">
    <property type="entry name" value="GAF"/>
</dbReference>
<feature type="non-terminal residue" evidence="3">
    <location>
        <position position="1"/>
    </location>
</feature>
<dbReference type="PROSITE" id="PS50887">
    <property type="entry name" value="GGDEF"/>
    <property type="match status" value="1"/>
</dbReference>
<name>A0A0F9BSK4_9ZZZZ</name>
<dbReference type="GO" id="GO:0043709">
    <property type="term" value="P:cell adhesion involved in single-species biofilm formation"/>
    <property type="evidence" value="ECO:0007669"/>
    <property type="project" value="TreeGrafter"/>
</dbReference>
<organism evidence="3">
    <name type="scientific">marine sediment metagenome</name>
    <dbReference type="NCBI Taxonomy" id="412755"/>
    <lineage>
        <taxon>unclassified sequences</taxon>
        <taxon>metagenomes</taxon>
        <taxon>ecological metagenomes</taxon>
    </lineage>
</organism>
<dbReference type="NCBIfam" id="TIGR00254">
    <property type="entry name" value="GGDEF"/>
    <property type="match status" value="1"/>
</dbReference>
<feature type="compositionally biased region" description="Basic and acidic residues" evidence="1">
    <location>
        <begin position="451"/>
        <end position="465"/>
    </location>
</feature>
<dbReference type="SMART" id="SM00267">
    <property type="entry name" value="GGDEF"/>
    <property type="match status" value="1"/>
</dbReference>
<dbReference type="InterPro" id="IPR029016">
    <property type="entry name" value="GAF-like_dom_sf"/>
</dbReference>
<dbReference type="CDD" id="cd01949">
    <property type="entry name" value="GGDEF"/>
    <property type="match status" value="1"/>
</dbReference>